<dbReference type="RefSeq" id="XP_056036297.1">
    <property type="nucleotide sequence ID" value="XM_056180291.1"/>
</dbReference>
<keyword evidence="1" id="KW-1133">Transmembrane helix</keyword>
<feature type="transmembrane region" description="Helical" evidence="1">
    <location>
        <begin position="36"/>
        <end position="58"/>
    </location>
</feature>
<dbReference type="KEGG" id="som:SOMG_01498"/>
<dbReference type="GO" id="GO:0005783">
    <property type="term" value="C:endoplasmic reticulum"/>
    <property type="evidence" value="ECO:0007669"/>
    <property type="project" value="InterPro"/>
</dbReference>
<dbReference type="PIRSF" id="PIRSF008756">
    <property type="entry name" value="P_tr_PHO88"/>
    <property type="match status" value="1"/>
</dbReference>
<reference evidence="2 3" key="1">
    <citation type="journal article" date="2023" name="G3 (Bethesda)">
        <title>A high-quality reference genome for the fission yeast Schizosaccharomyces osmophilus.</title>
        <authorList>
            <person name="Jia G.S."/>
            <person name="Zhang W.C."/>
            <person name="Liang Y."/>
            <person name="Liu X.H."/>
            <person name="Rhind N."/>
            <person name="Pidoux A."/>
            <person name="Brysch-Herzberg M."/>
            <person name="Du L.L."/>
        </authorList>
    </citation>
    <scope>NUCLEOTIDE SEQUENCE [LARGE SCALE GENOMIC DNA]</scope>
    <source>
        <strain evidence="2 3">CBS 15793</strain>
    </source>
</reference>
<evidence type="ECO:0000313" key="2">
    <source>
        <dbReference type="EMBL" id="WBW72054.1"/>
    </source>
</evidence>
<dbReference type="PANTHER" id="PTHR28112:SF1">
    <property type="entry name" value="SRP-INDEPENDENT TARGETING PROTEIN 3"/>
    <property type="match status" value="1"/>
</dbReference>
<dbReference type="GO" id="GO:0005739">
    <property type="term" value="C:mitochondrion"/>
    <property type="evidence" value="ECO:0007669"/>
    <property type="project" value="TreeGrafter"/>
</dbReference>
<organism evidence="2 3">
    <name type="scientific">Schizosaccharomyces osmophilus</name>
    <dbReference type="NCBI Taxonomy" id="2545709"/>
    <lineage>
        <taxon>Eukaryota</taxon>
        <taxon>Fungi</taxon>
        <taxon>Dikarya</taxon>
        <taxon>Ascomycota</taxon>
        <taxon>Taphrinomycotina</taxon>
        <taxon>Schizosaccharomycetes</taxon>
        <taxon>Schizosaccharomycetales</taxon>
        <taxon>Schizosaccharomycetaceae</taxon>
        <taxon>Schizosaccharomyces</taxon>
    </lineage>
</organism>
<keyword evidence="1" id="KW-0812">Transmembrane</keyword>
<dbReference type="InterPro" id="IPR012098">
    <property type="entry name" value="SND3_fun"/>
</dbReference>
<dbReference type="Pfam" id="PF10032">
    <property type="entry name" value="Pho88"/>
    <property type="match status" value="1"/>
</dbReference>
<dbReference type="PANTHER" id="PTHR28112">
    <property type="entry name" value="SRP-INDEPENDENT TARGETING PROTEIN 3"/>
    <property type="match status" value="1"/>
</dbReference>
<dbReference type="EMBL" id="CP115611">
    <property type="protein sequence ID" value="WBW72054.1"/>
    <property type="molecule type" value="Genomic_DNA"/>
</dbReference>
<protein>
    <submittedName>
        <fullName evidence="2">SRP-independent ER targeting protein Snd3a</fullName>
    </submittedName>
</protein>
<proteinExistence type="predicted"/>
<dbReference type="Proteomes" id="UP001212411">
    <property type="component" value="Chromosome 1"/>
</dbReference>
<dbReference type="GO" id="GO:0045047">
    <property type="term" value="P:protein targeting to ER"/>
    <property type="evidence" value="ECO:0007669"/>
    <property type="project" value="InterPro"/>
</dbReference>
<keyword evidence="1" id="KW-0472">Membrane</keyword>
<evidence type="ECO:0000256" key="1">
    <source>
        <dbReference type="SAM" id="Phobius"/>
    </source>
</evidence>
<gene>
    <name evidence="2" type="primary">snd301</name>
    <name evidence="2" type="ORF">SOMG_01498</name>
</gene>
<keyword evidence="3" id="KW-1185">Reference proteome</keyword>
<evidence type="ECO:0000313" key="3">
    <source>
        <dbReference type="Proteomes" id="UP001212411"/>
    </source>
</evidence>
<dbReference type="GeneID" id="80874980"/>
<sequence length="193" mass="21709">MNSVIETIKKNPQVKSIAITGALMSLTKVIDFSKPYLLLPLRIAYALVTLLQIGLFYYTKTIIQKKNDLSVMKYVEPATPISGREHAKFIATTVREYDLNQLLTSFKQMLVTIGTTMFMHLYMGYAPPLLFQLVSAIRGFLDESEMKIHILNKPATDDLKRPFKSAGLLASYGQVLTDKRSVDDAELTKLKAT</sequence>
<name>A0AAE9WA70_9SCHI</name>
<dbReference type="AlphaFoldDB" id="A0AAE9WA70"/>
<accession>A0AAE9WA70</accession>